<evidence type="ECO:0000259" key="3">
    <source>
        <dbReference type="PROSITE" id="PS50175"/>
    </source>
</evidence>
<proteinExistence type="predicted"/>
<dbReference type="InterPro" id="IPR034122">
    <property type="entry name" value="Retropepsin-like_bacterial"/>
</dbReference>
<feature type="signal peptide" evidence="2">
    <location>
        <begin position="1"/>
        <end position="38"/>
    </location>
</feature>
<dbReference type="GO" id="GO:0004190">
    <property type="term" value="F:aspartic-type endopeptidase activity"/>
    <property type="evidence" value="ECO:0007669"/>
    <property type="project" value="InterPro"/>
</dbReference>
<feature type="domain" description="Peptidase A2" evidence="3">
    <location>
        <begin position="85"/>
        <end position="164"/>
    </location>
</feature>
<evidence type="ECO:0000313" key="4">
    <source>
        <dbReference type="EMBL" id="NYD88820.1"/>
    </source>
</evidence>
<name>A0A7Y9K1W9_9SPHN</name>
<evidence type="ECO:0000256" key="1">
    <source>
        <dbReference type="ARBA" id="ARBA00022801"/>
    </source>
</evidence>
<dbReference type="SUPFAM" id="SSF50630">
    <property type="entry name" value="Acid proteases"/>
    <property type="match status" value="2"/>
</dbReference>
<sequence length="413" mass="44424">MAMLVSRTTWMRGQKLAFYCKLFVICAATFGATPLVKAQEVTSSLPATFTNPPLFWMPDLGSGWISFDPGGDHIVIPIMLNGQPSKALIDTGVDQLLLSKSYADAHRLPLTPWGEAVGFGGAAQYYTTPSVALDIGAFRTTKPGAVTVVDLGRVAVSRLEGVDVVIGLPLLGPFEWQVDQDHHRFRLMKSGSFPVVDGIPIRVGPGNSRMVTNGSVNGKSVSFVMIDTGSDSEVSLSSHAADLTGFASQTDFASIGVGGTVIQPFGRLKKFMIGKHEVTNAYATVEDGNWWGAKEIQALIGMGVLRAYNMTVDLTVGRMALEPRVPSVPPIYRSLSGIQGFVVNDRWNVAHVMRNSPAMTAGLKPGMVVCAIDDKPVSEELVSGYWKRAASGTRHVLKLCDGTSRTIALRSFY</sequence>
<dbReference type="PROSITE" id="PS50175">
    <property type="entry name" value="ASP_PROT_RETROV"/>
    <property type="match status" value="1"/>
</dbReference>
<reference evidence="4 5" key="2">
    <citation type="submission" date="2020-08" db="EMBL/GenBank/DDBJ databases">
        <title>The Agave Microbiome: Exploring the role of microbial communities in plant adaptations to desert environments.</title>
        <authorList>
            <person name="Partida-Martinez L.P."/>
        </authorList>
    </citation>
    <scope>NUCLEOTIDE SEQUENCE [LARGE SCALE GENOMIC DNA]</scope>
    <source>
        <strain evidence="4 5">AS2.3</strain>
    </source>
</reference>
<dbReference type="SUPFAM" id="SSF50156">
    <property type="entry name" value="PDZ domain-like"/>
    <property type="match status" value="1"/>
</dbReference>
<dbReference type="EMBL" id="JACCBY010000001">
    <property type="protein sequence ID" value="NYD88820.1"/>
    <property type="molecule type" value="Genomic_DNA"/>
</dbReference>
<protein>
    <submittedName>
        <fullName evidence="4">Putative aspartyl protease</fullName>
    </submittedName>
</protein>
<keyword evidence="2" id="KW-0732">Signal</keyword>
<dbReference type="AlphaFoldDB" id="A0A7Y9K1W9"/>
<reference evidence="4 5" key="1">
    <citation type="submission" date="2020-07" db="EMBL/GenBank/DDBJ databases">
        <authorList>
            <person name="Partida-Martinez L."/>
            <person name="Huntemann M."/>
            <person name="Clum A."/>
            <person name="Wang J."/>
            <person name="Palaniappan K."/>
            <person name="Ritter S."/>
            <person name="Chen I.-M."/>
            <person name="Stamatis D."/>
            <person name="Reddy T."/>
            <person name="O'Malley R."/>
            <person name="Daum C."/>
            <person name="Shapiro N."/>
            <person name="Ivanova N."/>
            <person name="Kyrpides N."/>
            <person name="Woyke T."/>
        </authorList>
    </citation>
    <scope>NUCLEOTIDE SEQUENCE [LARGE SCALE GENOMIC DNA]</scope>
    <source>
        <strain evidence="4 5">AS2.3</strain>
    </source>
</reference>
<feature type="chain" id="PRO_5030514900" evidence="2">
    <location>
        <begin position="39"/>
        <end position="413"/>
    </location>
</feature>
<dbReference type="Pfam" id="PF13650">
    <property type="entry name" value="Asp_protease_2"/>
    <property type="match status" value="2"/>
</dbReference>
<organism evidence="4 5">
    <name type="scientific">Sphingomonas melonis</name>
    <dbReference type="NCBI Taxonomy" id="152682"/>
    <lineage>
        <taxon>Bacteria</taxon>
        <taxon>Pseudomonadati</taxon>
        <taxon>Pseudomonadota</taxon>
        <taxon>Alphaproteobacteria</taxon>
        <taxon>Sphingomonadales</taxon>
        <taxon>Sphingomonadaceae</taxon>
        <taxon>Sphingomonas</taxon>
    </lineage>
</organism>
<keyword evidence="5" id="KW-1185">Reference proteome</keyword>
<dbReference type="InterPro" id="IPR021109">
    <property type="entry name" value="Peptidase_aspartic_dom_sf"/>
</dbReference>
<evidence type="ECO:0000256" key="2">
    <source>
        <dbReference type="SAM" id="SignalP"/>
    </source>
</evidence>
<dbReference type="InterPro" id="IPR036034">
    <property type="entry name" value="PDZ_sf"/>
</dbReference>
<dbReference type="CDD" id="cd05483">
    <property type="entry name" value="retropepsin_like_bacteria"/>
    <property type="match status" value="1"/>
</dbReference>
<dbReference type="GO" id="GO:0006508">
    <property type="term" value="P:proteolysis"/>
    <property type="evidence" value="ECO:0007669"/>
    <property type="project" value="UniProtKB-KW"/>
</dbReference>
<evidence type="ECO:0000313" key="5">
    <source>
        <dbReference type="Proteomes" id="UP000517753"/>
    </source>
</evidence>
<accession>A0A7Y9K1W9</accession>
<gene>
    <name evidence="4" type="ORF">HD841_000589</name>
</gene>
<dbReference type="InterPro" id="IPR001995">
    <property type="entry name" value="Peptidase_A2_cat"/>
</dbReference>
<keyword evidence="1" id="KW-0378">Hydrolase</keyword>
<comment type="caution">
    <text evidence="4">The sequence shown here is derived from an EMBL/GenBank/DDBJ whole genome shotgun (WGS) entry which is preliminary data.</text>
</comment>
<keyword evidence="4" id="KW-0645">Protease</keyword>
<dbReference type="Proteomes" id="UP000517753">
    <property type="component" value="Unassembled WGS sequence"/>
</dbReference>
<dbReference type="Gene3D" id="2.30.42.10">
    <property type="match status" value="1"/>
</dbReference>
<dbReference type="Gene3D" id="2.40.70.10">
    <property type="entry name" value="Acid Proteases"/>
    <property type="match status" value="2"/>
</dbReference>